<proteinExistence type="inferred from homology"/>
<comment type="pathway">
    <text evidence="4">Quinol/quinone metabolism; menaquinone biosynthesis; menaquinol from 1,4-dihydroxy-2-naphthoate: step 2/2.</text>
</comment>
<evidence type="ECO:0000256" key="4">
    <source>
        <dbReference type="HAMAP-Rule" id="MF_01813"/>
    </source>
</evidence>
<reference evidence="5 6" key="1">
    <citation type="journal article" date="2019" name="Int. J. Syst. Evol. Microbiol.">
        <title>The Global Catalogue of Microorganisms (GCM) 10K type strain sequencing project: providing services to taxonomists for standard genome sequencing and annotation.</title>
        <authorList>
            <consortium name="The Broad Institute Genomics Platform"/>
            <consortium name="The Broad Institute Genome Sequencing Center for Infectious Disease"/>
            <person name="Wu L."/>
            <person name="Ma J."/>
        </authorList>
    </citation>
    <scope>NUCLEOTIDE SEQUENCE [LARGE SCALE GENOMIC DNA]</scope>
    <source>
        <strain evidence="5 6">JCM 15577</strain>
    </source>
</reference>
<dbReference type="NCBIfam" id="TIGR01934">
    <property type="entry name" value="MenG_MenH_UbiE"/>
    <property type="match status" value="1"/>
</dbReference>
<dbReference type="PANTHER" id="PTHR43591">
    <property type="entry name" value="METHYLTRANSFERASE"/>
    <property type="match status" value="1"/>
</dbReference>
<keyword evidence="3 4" id="KW-0949">S-adenosyl-L-methionine</keyword>
<dbReference type="EMBL" id="BAAAPL010000002">
    <property type="protein sequence ID" value="GAA1699935.1"/>
    <property type="molecule type" value="Genomic_DNA"/>
</dbReference>
<dbReference type="PROSITE" id="PS01184">
    <property type="entry name" value="UBIE_2"/>
    <property type="match status" value="1"/>
</dbReference>
<organism evidence="5 6">
    <name type="scientific">Microbacterium sediminicola</name>
    <dbReference type="NCBI Taxonomy" id="415210"/>
    <lineage>
        <taxon>Bacteria</taxon>
        <taxon>Bacillati</taxon>
        <taxon>Actinomycetota</taxon>
        <taxon>Actinomycetes</taxon>
        <taxon>Micrococcales</taxon>
        <taxon>Microbacteriaceae</taxon>
        <taxon>Microbacterium</taxon>
    </lineage>
</organism>
<dbReference type="PANTHER" id="PTHR43591:SF24">
    <property type="entry name" value="2-METHOXY-6-POLYPRENYL-1,4-BENZOQUINOL METHYLASE, MITOCHONDRIAL"/>
    <property type="match status" value="1"/>
</dbReference>
<dbReference type="CDD" id="cd02440">
    <property type="entry name" value="AdoMet_MTases"/>
    <property type="match status" value="1"/>
</dbReference>
<evidence type="ECO:0000256" key="3">
    <source>
        <dbReference type="ARBA" id="ARBA00022691"/>
    </source>
</evidence>
<feature type="binding site" evidence="4">
    <location>
        <begin position="109"/>
        <end position="110"/>
    </location>
    <ligand>
        <name>S-adenosyl-L-methionine</name>
        <dbReference type="ChEBI" id="CHEBI:59789"/>
    </ligand>
</feature>
<dbReference type="HAMAP" id="MF_01813">
    <property type="entry name" value="MenG_UbiE_methyltr"/>
    <property type="match status" value="1"/>
</dbReference>
<evidence type="ECO:0000313" key="6">
    <source>
        <dbReference type="Proteomes" id="UP001501690"/>
    </source>
</evidence>
<dbReference type="GO" id="GO:0032259">
    <property type="term" value="P:methylation"/>
    <property type="evidence" value="ECO:0007669"/>
    <property type="project" value="UniProtKB-KW"/>
</dbReference>
<dbReference type="Pfam" id="PF01209">
    <property type="entry name" value="Ubie_methyltran"/>
    <property type="match status" value="1"/>
</dbReference>
<accession>A0ABN2I7B8</accession>
<protein>
    <recommendedName>
        <fullName evidence="4">Demethylmenaquinone methyltransferase</fullName>
        <ecNumber evidence="4">2.1.1.163</ecNumber>
    </recommendedName>
</protein>
<dbReference type="RefSeq" id="WP_344071510.1">
    <property type="nucleotide sequence ID" value="NZ_BAAAPL010000002.1"/>
</dbReference>
<feature type="binding site" evidence="4">
    <location>
        <position position="66"/>
    </location>
    <ligand>
        <name>S-adenosyl-L-methionine</name>
        <dbReference type="ChEBI" id="CHEBI:59789"/>
    </ligand>
</feature>
<evidence type="ECO:0000256" key="2">
    <source>
        <dbReference type="ARBA" id="ARBA00022679"/>
    </source>
</evidence>
<sequence>MTATDDRADLGKDPARVSGMFDRVAPAYDRTNTILSLGNDRRWRTATTRALAPIPGQKVLDLAAGTGTSSVAFAQTGATIVAADFSPGMIAEGTRRHGDVPNLSFVEADATALPFADEEFDAVTISFGLRNVQDADKGLREMLRVTKPGGRIVICEFSHPTSALFGGLYGVYNDWILPPLAKLASSDAAAYDYLNESIKDWSDQPALAARMRAAGWTDVAWRNLTMGVVALHRARKPFADESGAQPGPETAAASPR</sequence>
<dbReference type="GO" id="GO:0008168">
    <property type="term" value="F:methyltransferase activity"/>
    <property type="evidence" value="ECO:0007669"/>
    <property type="project" value="UniProtKB-KW"/>
</dbReference>
<comment type="catalytic activity">
    <reaction evidence="4">
        <text>a 2-demethylmenaquinol + S-adenosyl-L-methionine = a menaquinol + S-adenosyl-L-homocysteine + H(+)</text>
        <dbReference type="Rhea" id="RHEA:42640"/>
        <dbReference type="Rhea" id="RHEA-COMP:9539"/>
        <dbReference type="Rhea" id="RHEA-COMP:9563"/>
        <dbReference type="ChEBI" id="CHEBI:15378"/>
        <dbReference type="ChEBI" id="CHEBI:18151"/>
        <dbReference type="ChEBI" id="CHEBI:55437"/>
        <dbReference type="ChEBI" id="CHEBI:57856"/>
        <dbReference type="ChEBI" id="CHEBI:59789"/>
        <dbReference type="EC" id="2.1.1.163"/>
    </reaction>
</comment>
<dbReference type="InterPro" id="IPR004033">
    <property type="entry name" value="UbiE/COQ5_MeTrFase"/>
</dbReference>
<keyword evidence="1 4" id="KW-0489">Methyltransferase</keyword>
<comment type="caution">
    <text evidence="5">The sequence shown here is derived from an EMBL/GenBank/DDBJ whole genome shotgun (WGS) entry which is preliminary data.</text>
</comment>
<feature type="binding site" evidence="4">
    <location>
        <position position="126"/>
    </location>
    <ligand>
        <name>S-adenosyl-L-methionine</name>
        <dbReference type="ChEBI" id="CHEBI:59789"/>
    </ligand>
</feature>
<dbReference type="InterPro" id="IPR029063">
    <property type="entry name" value="SAM-dependent_MTases_sf"/>
</dbReference>
<name>A0ABN2I7B8_9MICO</name>
<gene>
    <name evidence="4" type="primary">menG</name>
    <name evidence="5" type="ORF">GCM10009808_16850</name>
</gene>
<dbReference type="SUPFAM" id="SSF53335">
    <property type="entry name" value="S-adenosyl-L-methionine-dependent methyltransferases"/>
    <property type="match status" value="1"/>
</dbReference>
<comment type="similarity">
    <text evidence="4">Belongs to the class I-like SAM-binding methyltransferase superfamily. MenG/UbiE family.</text>
</comment>
<dbReference type="NCBIfam" id="NF001241">
    <property type="entry name" value="PRK00216.1-2"/>
    <property type="match status" value="1"/>
</dbReference>
<evidence type="ECO:0000313" key="5">
    <source>
        <dbReference type="EMBL" id="GAA1699935.1"/>
    </source>
</evidence>
<dbReference type="InterPro" id="IPR023576">
    <property type="entry name" value="UbiE/COQ5_MeTrFase_CS"/>
</dbReference>
<keyword evidence="4" id="KW-0474">Menaquinone biosynthesis</keyword>
<dbReference type="PROSITE" id="PS01183">
    <property type="entry name" value="UBIE_1"/>
    <property type="match status" value="1"/>
</dbReference>
<evidence type="ECO:0000256" key="1">
    <source>
        <dbReference type="ARBA" id="ARBA00022603"/>
    </source>
</evidence>
<dbReference type="PROSITE" id="PS51608">
    <property type="entry name" value="SAM_MT_UBIE"/>
    <property type="match status" value="1"/>
</dbReference>
<comment type="function">
    <text evidence="4">Methyltransferase required for the conversion of demethylmenaquinol (DMKH2) to menaquinol (MKH2).</text>
</comment>
<dbReference type="EC" id="2.1.1.163" evidence="4"/>
<dbReference type="Gene3D" id="3.40.50.150">
    <property type="entry name" value="Vaccinia Virus protein VP39"/>
    <property type="match status" value="1"/>
</dbReference>
<feature type="binding site" evidence="4">
    <location>
        <position position="84"/>
    </location>
    <ligand>
        <name>S-adenosyl-L-methionine</name>
        <dbReference type="ChEBI" id="CHEBI:59789"/>
    </ligand>
</feature>
<keyword evidence="2 4" id="KW-0808">Transferase</keyword>
<keyword evidence="6" id="KW-1185">Reference proteome</keyword>
<dbReference type="Proteomes" id="UP001501690">
    <property type="component" value="Unassembled WGS sequence"/>
</dbReference>